<name>A0A2U9SF49_9PROT</name>
<keyword evidence="1" id="KW-0802">TPR repeat</keyword>
<dbReference type="SUPFAM" id="SSF48452">
    <property type="entry name" value="TPR-like"/>
    <property type="match status" value="1"/>
</dbReference>
<evidence type="ECO:0000313" key="4">
    <source>
        <dbReference type="Proteomes" id="UP000249605"/>
    </source>
</evidence>
<dbReference type="InterPro" id="IPR006342">
    <property type="entry name" value="FkbM_mtfrase"/>
</dbReference>
<dbReference type="AlphaFoldDB" id="A0A2U9SF49"/>
<evidence type="ECO:0000313" key="3">
    <source>
        <dbReference type="EMBL" id="AWU98014.1"/>
    </source>
</evidence>
<dbReference type="InterPro" id="IPR029063">
    <property type="entry name" value="SAM-dependent_MTases_sf"/>
</dbReference>
<dbReference type="PROSITE" id="PS50005">
    <property type="entry name" value="TPR"/>
    <property type="match status" value="1"/>
</dbReference>
<dbReference type="OrthoDB" id="292760at2"/>
<dbReference type="InterPro" id="IPR019734">
    <property type="entry name" value="TPR_rpt"/>
</dbReference>
<reference evidence="3 4" key="1">
    <citation type="submission" date="2018-06" db="EMBL/GenBank/DDBJ databases">
        <title>Complete genome sequencing of Azospirillum sp. M2T2B2.</title>
        <authorList>
            <person name="Heo J."/>
            <person name="Kim S.-J."/>
            <person name="Kwon S.-W."/>
            <person name="Anandham R."/>
        </authorList>
    </citation>
    <scope>NUCLEOTIDE SEQUENCE [LARGE SCALE GENOMIC DNA]</scope>
    <source>
        <strain evidence="3 4">M2T2B2</strain>
        <plasmid evidence="3 4">unnamed5</plasmid>
    </source>
</reference>
<accession>A0A2U9SF49</accession>
<protein>
    <recommendedName>
        <fullName evidence="2">Methyltransferase FkbM domain-containing protein</fullName>
    </recommendedName>
</protein>
<dbReference type="PANTHER" id="PTHR36973:SF4">
    <property type="entry name" value="NODULATION PROTEIN"/>
    <property type="match status" value="1"/>
</dbReference>
<dbReference type="SUPFAM" id="SSF53335">
    <property type="entry name" value="S-adenosyl-L-methionine-dependent methyltransferases"/>
    <property type="match status" value="1"/>
</dbReference>
<keyword evidence="4" id="KW-1185">Reference proteome</keyword>
<dbReference type="PANTHER" id="PTHR36973">
    <property type="entry name" value="SLL1456 PROTEIN-RELATED"/>
    <property type="match status" value="1"/>
</dbReference>
<dbReference type="Pfam" id="PF05050">
    <property type="entry name" value="Methyltransf_21"/>
    <property type="match status" value="1"/>
</dbReference>
<dbReference type="GO" id="GO:0008171">
    <property type="term" value="F:O-methyltransferase activity"/>
    <property type="evidence" value="ECO:0007669"/>
    <property type="project" value="TreeGrafter"/>
</dbReference>
<evidence type="ECO:0000259" key="2">
    <source>
        <dbReference type="Pfam" id="PF05050"/>
    </source>
</evidence>
<dbReference type="Proteomes" id="UP000249605">
    <property type="component" value="Plasmid unnamed5"/>
</dbReference>
<feature type="repeat" description="TPR" evidence="1">
    <location>
        <begin position="40"/>
        <end position="73"/>
    </location>
</feature>
<feature type="domain" description="Methyltransferase FkbM" evidence="2">
    <location>
        <begin position="110"/>
        <end position="268"/>
    </location>
</feature>
<dbReference type="EMBL" id="CP029835">
    <property type="protein sequence ID" value="AWU98014.1"/>
    <property type="molecule type" value="Genomic_DNA"/>
</dbReference>
<dbReference type="Pfam" id="PF13432">
    <property type="entry name" value="TPR_16"/>
    <property type="match status" value="1"/>
</dbReference>
<keyword evidence="3" id="KW-0614">Plasmid</keyword>
<dbReference type="KEGG" id="azm:DM194_27525"/>
<dbReference type="Gene3D" id="1.25.40.10">
    <property type="entry name" value="Tetratricopeptide repeat domain"/>
    <property type="match status" value="1"/>
</dbReference>
<proteinExistence type="predicted"/>
<evidence type="ECO:0000256" key="1">
    <source>
        <dbReference type="PROSITE-ProRule" id="PRU00339"/>
    </source>
</evidence>
<sequence length="304" mass="33649">MGRETFAGMLAEGRAAVARGDEAAAQHWFARAVDAEPDNPEAHVELGRCLNRQGDRLGAVRSMSRAVAIDPDAHAALSRLRWLLRDEKLETPSALARIEARGLKVETVLDVGASDGSWSLKARPCWPQARYHLVEAFGHWREKLETLCGAEPQFSHVIAAAGAENGEIWFTNDPDAPYGGAASSEPGKGCWSVPQVSLAGEVARLNLPGPYLIKLDTHGFERPILEGAAPILDQTSLVVIETYVFHIHPDAMLFHEMCAYMAERGFRVIDMSEPLWRDHDQALWQVDLFFVRADRPEFSHNGYS</sequence>
<dbReference type="InterPro" id="IPR053188">
    <property type="entry name" value="FkbM_Methyltransferase"/>
</dbReference>
<organism evidence="3 4">
    <name type="scientific">Azospirillum ramasamyi</name>
    <dbReference type="NCBI Taxonomy" id="682998"/>
    <lineage>
        <taxon>Bacteria</taxon>
        <taxon>Pseudomonadati</taxon>
        <taxon>Pseudomonadota</taxon>
        <taxon>Alphaproteobacteria</taxon>
        <taxon>Rhodospirillales</taxon>
        <taxon>Azospirillaceae</taxon>
        <taxon>Azospirillum</taxon>
    </lineage>
</organism>
<gene>
    <name evidence="3" type="ORF">DM194_27525</name>
</gene>
<dbReference type="Gene3D" id="3.40.50.150">
    <property type="entry name" value="Vaccinia Virus protein VP39"/>
    <property type="match status" value="1"/>
</dbReference>
<geneLocation type="plasmid" evidence="3 4">
    <name>unnamed5</name>
</geneLocation>
<dbReference type="InterPro" id="IPR011990">
    <property type="entry name" value="TPR-like_helical_dom_sf"/>
</dbReference>
<dbReference type="NCBIfam" id="TIGR01444">
    <property type="entry name" value="fkbM_fam"/>
    <property type="match status" value="1"/>
</dbReference>